<evidence type="ECO:0000313" key="8">
    <source>
        <dbReference type="EMBL" id="RVW26201.1"/>
    </source>
</evidence>
<proteinExistence type="predicted"/>
<dbReference type="GO" id="GO:0003677">
    <property type="term" value="F:DNA binding"/>
    <property type="evidence" value="ECO:0007669"/>
    <property type="project" value="UniProtKB-KW"/>
</dbReference>
<organism evidence="8 9">
    <name type="scientific">Vitis vinifera</name>
    <name type="common">Grape</name>
    <dbReference type="NCBI Taxonomy" id="29760"/>
    <lineage>
        <taxon>Eukaryota</taxon>
        <taxon>Viridiplantae</taxon>
        <taxon>Streptophyta</taxon>
        <taxon>Embryophyta</taxon>
        <taxon>Tracheophyta</taxon>
        <taxon>Spermatophyta</taxon>
        <taxon>Magnoliopsida</taxon>
        <taxon>eudicotyledons</taxon>
        <taxon>Gunneridae</taxon>
        <taxon>Pentapetalae</taxon>
        <taxon>rosids</taxon>
        <taxon>Vitales</taxon>
        <taxon>Vitaceae</taxon>
        <taxon>Viteae</taxon>
        <taxon>Vitis</taxon>
    </lineage>
</organism>
<dbReference type="PROSITE" id="PS51294">
    <property type="entry name" value="HTH_MYB"/>
    <property type="match status" value="2"/>
</dbReference>
<evidence type="ECO:0000256" key="4">
    <source>
        <dbReference type="ARBA" id="ARBA00023242"/>
    </source>
</evidence>
<sequence length="252" mass="29503">MVRNPCYDKYGRKKGAWSPEEDEKLRAYVQRYGHWNWRELPRFAGLSRCGKSCRLRWLNYLRPNVKRGNYSKAEEETIKKLHEELGNKWSAIAKKLPGRTDNEIKNYWHTHLKKRERQNPAKSQVVQQPPGNSKREGDDPKRELESENIHADAPSHYILESFSMSPESESSSSEISTLSFDYTPAVNEMNWFADEGIASSETFAEPNENFWTEPFLTDDSYTQYYYPPINASLYDSYCDNDTDLFPDIWSIS</sequence>
<evidence type="ECO:0000256" key="1">
    <source>
        <dbReference type="ARBA" id="ARBA00004123"/>
    </source>
</evidence>
<feature type="compositionally biased region" description="Basic and acidic residues" evidence="5">
    <location>
        <begin position="133"/>
        <end position="150"/>
    </location>
</feature>
<dbReference type="Proteomes" id="UP000288805">
    <property type="component" value="Unassembled WGS sequence"/>
</dbReference>
<dbReference type="PROSITE" id="PS50090">
    <property type="entry name" value="MYB_LIKE"/>
    <property type="match status" value="2"/>
</dbReference>
<evidence type="ECO:0000256" key="2">
    <source>
        <dbReference type="ARBA" id="ARBA00022737"/>
    </source>
</evidence>
<dbReference type="InterPro" id="IPR001005">
    <property type="entry name" value="SANT/Myb"/>
</dbReference>
<dbReference type="SUPFAM" id="SSF46689">
    <property type="entry name" value="Homeodomain-like"/>
    <property type="match status" value="1"/>
</dbReference>
<feature type="domain" description="Myb-like" evidence="6">
    <location>
        <begin position="9"/>
        <end position="61"/>
    </location>
</feature>
<dbReference type="Pfam" id="PF00249">
    <property type="entry name" value="Myb_DNA-binding"/>
    <property type="match status" value="2"/>
</dbReference>
<dbReference type="GO" id="GO:0005634">
    <property type="term" value="C:nucleus"/>
    <property type="evidence" value="ECO:0007669"/>
    <property type="project" value="UniProtKB-SubCell"/>
</dbReference>
<dbReference type="EMBL" id="QGNW01002030">
    <property type="protein sequence ID" value="RVW26201.1"/>
    <property type="molecule type" value="Genomic_DNA"/>
</dbReference>
<reference evidence="8 9" key="1">
    <citation type="journal article" date="2018" name="PLoS Genet.">
        <title>Population sequencing reveals clonal diversity and ancestral inbreeding in the grapevine cultivar Chardonnay.</title>
        <authorList>
            <person name="Roach M.J."/>
            <person name="Johnson D.L."/>
            <person name="Bohlmann J."/>
            <person name="van Vuuren H.J."/>
            <person name="Jones S.J."/>
            <person name="Pretorius I.S."/>
            <person name="Schmidt S.A."/>
            <person name="Borneman A.R."/>
        </authorList>
    </citation>
    <scope>NUCLEOTIDE SEQUENCE [LARGE SCALE GENOMIC DNA]</scope>
    <source>
        <strain evidence="9">cv. Chardonnay</strain>
        <tissue evidence="8">Leaf</tissue>
    </source>
</reference>
<dbReference type="InterPro" id="IPR015495">
    <property type="entry name" value="Myb_TF_plants"/>
</dbReference>
<dbReference type="FunFam" id="1.10.10.60:FF:000001">
    <property type="entry name" value="MYB-related transcription factor"/>
    <property type="match status" value="1"/>
</dbReference>
<feature type="domain" description="HTH myb-type" evidence="7">
    <location>
        <begin position="62"/>
        <end position="116"/>
    </location>
</feature>
<dbReference type="SMART" id="SM00717">
    <property type="entry name" value="SANT"/>
    <property type="match status" value="2"/>
</dbReference>
<comment type="caution">
    <text evidence="8">The sequence shown here is derived from an EMBL/GenBank/DDBJ whole genome shotgun (WGS) entry which is preliminary data.</text>
</comment>
<dbReference type="InterPro" id="IPR009057">
    <property type="entry name" value="Homeodomain-like_sf"/>
</dbReference>
<dbReference type="PANTHER" id="PTHR10641:SF1402">
    <property type="entry name" value="TRANSCRIPTION FACTOR MYB8-LIKE"/>
    <property type="match status" value="1"/>
</dbReference>
<dbReference type="PANTHER" id="PTHR10641">
    <property type="entry name" value="MYB FAMILY TRANSCRIPTION FACTOR"/>
    <property type="match status" value="1"/>
</dbReference>
<accession>A0A438CSK2</accession>
<keyword evidence="4" id="KW-0539">Nucleus</keyword>
<protein>
    <submittedName>
        <fullName evidence="8">Transcription factor MYB15</fullName>
    </submittedName>
</protein>
<evidence type="ECO:0000313" key="9">
    <source>
        <dbReference type="Proteomes" id="UP000288805"/>
    </source>
</evidence>
<gene>
    <name evidence="8" type="primary">MYB15_8</name>
    <name evidence="8" type="ORF">CK203_107683</name>
</gene>
<keyword evidence="2" id="KW-0677">Repeat</keyword>
<evidence type="ECO:0000259" key="7">
    <source>
        <dbReference type="PROSITE" id="PS51294"/>
    </source>
</evidence>
<dbReference type="CDD" id="cd00167">
    <property type="entry name" value="SANT"/>
    <property type="match status" value="2"/>
</dbReference>
<comment type="subcellular location">
    <subcellularLocation>
        <location evidence="1">Nucleus</location>
    </subcellularLocation>
</comment>
<feature type="compositionally biased region" description="Polar residues" evidence="5">
    <location>
        <begin position="120"/>
        <end position="131"/>
    </location>
</feature>
<evidence type="ECO:0000256" key="3">
    <source>
        <dbReference type="ARBA" id="ARBA00023125"/>
    </source>
</evidence>
<dbReference type="InterPro" id="IPR017930">
    <property type="entry name" value="Myb_dom"/>
</dbReference>
<keyword evidence="3" id="KW-0238">DNA-binding</keyword>
<feature type="domain" description="HTH myb-type" evidence="7">
    <location>
        <begin position="9"/>
        <end position="61"/>
    </location>
</feature>
<feature type="domain" description="Myb-like" evidence="6">
    <location>
        <begin position="62"/>
        <end position="112"/>
    </location>
</feature>
<name>A0A438CSK2_VITVI</name>
<evidence type="ECO:0000259" key="6">
    <source>
        <dbReference type="PROSITE" id="PS50090"/>
    </source>
</evidence>
<evidence type="ECO:0000256" key="5">
    <source>
        <dbReference type="SAM" id="MobiDB-lite"/>
    </source>
</evidence>
<dbReference type="Gene3D" id="1.10.10.60">
    <property type="entry name" value="Homeodomain-like"/>
    <property type="match status" value="2"/>
</dbReference>
<dbReference type="AlphaFoldDB" id="A0A438CSK2"/>
<feature type="region of interest" description="Disordered" evidence="5">
    <location>
        <begin position="114"/>
        <end position="150"/>
    </location>
</feature>